<reference evidence="1" key="5">
    <citation type="journal article" date="2021" name="G3 (Bethesda)">
        <title>Aegilops tauschii genome assembly Aet v5.0 features greater sequence contiguity and improved annotation.</title>
        <authorList>
            <person name="Wang L."/>
            <person name="Zhu T."/>
            <person name="Rodriguez J.C."/>
            <person name="Deal K.R."/>
            <person name="Dubcovsky J."/>
            <person name="McGuire P.E."/>
            <person name="Lux T."/>
            <person name="Spannagl M."/>
            <person name="Mayer K.F.X."/>
            <person name="Baldrich P."/>
            <person name="Meyers B.C."/>
            <person name="Huo N."/>
            <person name="Gu Y.Q."/>
            <person name="Zhou H."/>
            <person name="Devos K.M."/>
            <person name="Bennetzen J.L."/>
            <person name="Unver T."/>
            <person name="Budak H."/>
            <person name="Gulick P.J."/>
            <person name="Galiba G."/>
            <person name="Kalapos B."/>
            <person name="Nelson D.R."/>
            <person name="Li P."/>
            <person name="You F.M."/>
            <person name="Luo M.C."/>
            <person name="Dvorak J."/>
        </authorList>
    </citation>
    <scope>NUCLEOTIDE SEQUENCE [LARGE SCALE GENOMIC DNA]</scope>
    <source>
        <strain evidence="1">cv. AL8/78</strain>
    </source>
</reference>
<dbReference type="EnsemblPlants" id="AET7Gv20047100.2">
    <property type="protein sequence ID" value="AET7Gv20047100.2"/>
    <property type="gene ID" value="AET7Gv20047100"/>
</dbReference>
<keyword evidence="2" id="KW-1185">Reference proteome</keyword>
<proteinExistence type="predicted"/>
<organism evidence="1 2">
    <name type="scientific">Aegilops tauschii subsp. strangulata</name>
    <name type="common">Goatgrass</name>
    <dbReference type="NCBI Taxonomy" id="200361"/>
    <lineage>
        <taxon>Eukaryota</taxon>
        <taxon>Viridiplantae</taxon>
        <taxon>Streptophyta</taxon>
        <taxon>Embryophyta</taxon>
        <taxon>Tracheophyta</taxon>
        <taxon>Spermatophyta</taxon>
        <taxon>Magnoliopsida</taxon>
        <taxon>Liliopsida</taxon>
        <taxon>Poales</taxon>
        <taxon>Poaceae</taxon>
        <taxon>BOP clade</taxon>
        <taxon>Pooideae</taxon>
        <taxon>Triticodae</taxon>
        <taxon>Triticeae</taxon>
        <taxon>Triticinae</taxon>
        <taxon>Aegilops</taxon>
    </lineage>
</organism>
<dbReference type="Gramene" id="AET7Gv20047100.2">
    <property type="protein sequence ID" value="AET7Gv20047100.2"/>
    <property type="gene ID" value="AET7Gv20047100"/>
</dbReference>
<dbReference type="Proteomes" id="UP000015105">
    <property type="component" value="Chromosome 7D"/>
</dbReference>
<accession>A0A453QD17</accession>
<reference evidence="2" key="1">
    <citation type="journal article" date="2014" name="Science">
        <title>Ancient hybridizations among the ancestral genomes of bread wheat.</title>
        <authorList>
            <consortium name="International Wheat Genome Sequencing Consortium,"/>
            <person name="Marcussen T."/>
            <person name="Sandve S.R."/>
            <person name="Heier L."/>
            <person name="Spannagl M."/>
            <person name="Pfeifer M."/>
            <person name="Jakobsen K.S."/>
            <person name="Wulff B.B."/>
            <person name="Steuernagel B."/>
            <person name="Mayer K.F."/>
            <person name="Olsen O.A."/>
        </authorList>
    </citation>
    <scope>NUCLEOTIDE SEQUENCE [LARGE SCALE GENOMIC DNA]</scope>
    <source>
        <strain evidence="2">cv. AL8/78</strain>
    </source>
</reference>
<name>A0A453QD17_AEGTS</name>
<evidence type="ECO:0000313" key="2">
    <source>
        <dbReference type="Proteomes" id="UP000015105"/>
    </source>
</evidence>
<reference evidence="1" key="3">
    <citation type="journal article" date="2017" name="Nature">
        <title>Genome sequence of the progenitor of the wheat D genome Aegilops tauschii.</title>
        <authorList>
            <person name="Luo M.C."/>
            <person name="Gu Y.Q."/>
            <person name="Puiu D."/>
            <person name="Wang H."/>
            <person name="Twardziok S.O."/>
            <person name="Deal K.R."/>
            <person name="Huo N."/>
            <person name="Zhu T."/>
            <person name="Wang L."/>
            <person name="Wang Y."/>
            <person name="McGuire P.E."/>
            <person name="Liu S."/>
            <person name="Long H."/>
            <person name="Ramasamy R.K."/>
            <person name="Rodriguez J.C."/>
            <person name="Van S.L."/>
            <person name="Yuan L."/>
            <person name="Wang Z."/>
            <person name="Xia Z."/>
            <person name="Xiao L."/>
            <person name="Anderson O.D."/>
            <person name="Ouyang S."/>
            <person name="Liang Y."/>
            <person name="Zimin A.V."/>
            <person name="Pertea G."/>
            <person name="Qi P."/>
            <person name="Bennetzen J.L."/>
            <person name="Dai X."/>
            <person name="Dawson M.W."/>
            <person name="Muller H.G."/>
            <person name="Kugler K."/>
            <person name="Rivarola-Duarte L."/>
            <person name="Spannagl M."/>
            <person name="Mayer K.F.X."/>
            <person name="Lu F.H."/>
            <person name="Bevan M.W."/>
            <person name="Leroy P."/>
            <person name="Li P."/>
            <person name="You F.M."/>
            <person name="Sun Q."/>
            <person name="Liu Z."/>
            <person name="Lyons E."/>
            <person name="Wicker T."/>
            <person name="Salzberg S.L."/>
            <person name="Devos K.M."/>
            <person name="Dvorak J."/>
        </authorList>
    </citation>
    <scope>NUCLEOTIDE SEQUENCE [LARGE SCALE GENOMIC DNA]</scope>
    <source>
        <strain evidence="1">cv. AL8/78</strain>
    </source>
</reference>
<reference evidence="2" key="2">
    <citation type="journal article" date="2017" name="Nat. Plants">
        <title>The Aegilops tauschii genome reveals multiple impacts of transposons.</title>
        <authorList>
            <person name="Zhao G."/>
            <person name="Zou C."/>
            <person name="Li K."/>
            <person name="Wang K."/>
            <person name="Li T."/>
            <person name="Gao L."/>
            <person name="Zhang X."/>
            <person name="Wang H."/>
            <person name="Yang Z."/>
            <person name="Liu X."/>
            <person name="Jiang W."/>
            <person name="Mao L."/>
            <person name="Kong X."/>
            <person name="Jiao Y."/>
            <person name="Jia J."/>
        </authorList>
    </citation>
    <scope>NUCLEOTIDE SEQUENCE [LARGE SCALE GENOMIC DNA]</scope>
    <source>
        <strain evidence="2">cv. AL8/78</strain>
    </source>
</reference>
<reference evidence="1" key="4">
    <citation type="submission" date="2019-03" db="UniProtKB">
        <authorList>
            <consortium name="EnsemblPlants"/>
        </authorList>
    </citation>
    <scope>IDENTIFICATION</scope>
</reference>
<protein>
    <submittedName>
        <fullName evidence="1">Uncharacterized protein</fullName>
    </submittedName>
</protein>
<sequence length="89" mass="10062">QQSKHKEYYYVYMHAPGQELAVSIPLCVCKQLSFLVHLIDPFGFVFAELVLVQSSYATIKERIKPAGVFPADPLDHGLDRTSQFNSKCT</sequence>
<evidence type="ECO:0000313" key="1">
    <source>
        <dbReference type="EnsemblPlants" id="AET7Gv20047100.2"/>
    </source>
</evidence>
<dbReference type="AlphaFoldDB" id="A0A453QD17"/>